<dbReference type="InterPro" id="IPR025151">
    <property type="entry name" value="ELYS_dom"/>
</dbReference>
<dbReference type="PANTHER" id="PTHR47358:SF2">
    <property type="entry name" value="E3 UBIQUITIN-PROTEIN LIGASE HOS1"/>
    <property type="match status" value="1"/>
</dbReference>
<dbReference type="EnsemblPlants" id="Bo4g188620.1">
    <property type="protein sequence ID" value="Bo4g188620.1"/>
    <property type="gene ID" value="Bo4g188620"/>
</dbReference>
<keyword evidence="3" id="KW-0863">Zinc-finger</keyword>
<dbReference type="InterPro" id="IPR013083">
    <property type="entry name" value="Znf_RING/FYVE/PHD"/>
</dbReference>
<keyword evidence="3" id="KW-0862">Zinc</keyword>
<reference evidence="6" key="2">
    <citation type="submission" date="2015-03" db="UniProtKB">
        <authorList>
            <consortium name="EnsemblPlants"/>
        </authorList>
    </citation>
    <scope>IDENTIFICATION</scope>
</reference>
<feature type="region of interest" description="Disordered" evidence="4">
    <location>
        <begin position="1"/>
        <end position="24"/>
    </location>
</feature>
<dbReference type="GO" id="GO:0008270">
    <property type="term" value="F:zinc ion binding"/>
    <property type="evidence" value="ECO:0007669"/>
    <property type="project" value="UniProtKB-KW"/>
</dbReference>
<dbReference type="Pfam" id="PF13934">
    <property type="entry name" value="ELYS"/>
    <property type="match status" value="1"/>
</dbReference>
<dbReference type="Gene3D" id="3.30.40.10">
    <property type="entry name" value="Zinc/RING finger domain, C3HC4 (zinc finger)"/>
    <property type="match status" value="1"/>
</dbReference>
<feature type="compositionally biased region" description="Polar residues" evidence="4">
    <location>
        <begin position="691"/>
        <end position="703"/>
    </location>
</feature>
<dbReference type="GO" id="GO:0005634">
    <property type="term" value="C:nucleus"/>
    <property type="evidence" value="ECO:0007669"/>
    <property type="project" value="UniProtKB-SubCell"/>
</dbReference>
<dbReference type="Gramene" id="Bo4g188620.1">
    <property type="protein sequence ID" value="Bo4g188620.1"/>
    <property type="gene ID" value="Bo4g188620"/>
</dbReference>
<dbReference type="GO" id="GO:0016567">
    <property type="term" value="P:protein ubiquitination"/>
    <property type="evidence" value="ECO:0007669"/>
    <property type="project" value="InterPro"/>
</dbReference>
<feature type="compositionally biased region" description="Basic and acidic residues" evidence="4">
    <location>
        <begin position="848"/>
        <end position="859"/>
    </location>
</feature>
<dbReference type="Proteomes" id="UP000032141">
    <property type="component" value="Chromosome C4"/>
</dbReference>
<dbReference type="HOGENOM" id="CLU_013617_0_0_1"/>
<feature type="compositionally biased region" description="Low complexity" evidence="4">
    <location>
        <begin position="1"/>
        <end position="13"/>
    </location>
</feature>
<feature type="domain" description="RING-type" evidence="5">
    <location>
        <begin position="64"/>
        <end position="95"/>
    </location>
</feature>
<feature type="region of interest" description="Disordered" evidence="4">
    <location>
        <begin position="673"/>
        <end position="703"/>
    </location>
</feature>
<feature type="compositionally biased region" description="Basic and acidic residues" evidence="4">
    <location>
        <begin position="794"/>
        <end position="809"/>
    </location>
</feature>
<accession>A0A0D3C596</accession>
<evidence type="ECO:0000259" key="5">
    <source>
        <dbReference type="PROSITE" id="PS50089"/>
    </source>
</evidence>
<evidence type="ECO:0000313" key="7">
    <source>
        <dbReference type="Proteomes" id="UP000032141"/>
    </source>
</evidence>
<evidence type="ECO:0000256" key="3">
    <source>
        <dbReference type="PROSITE-ProRule" id="PRU00175"/>
    </source>
</evidence>
<dbReference type="STRING" id="109376.A0A0D3C596"/>
<evidence type="ECO:0000256" key="1">
    <source>
        <dbReference type="ARBA" id="ARBA00004123"/>
    </source>
</evidence>
<keyword evidence="3" id="KW-0479">Metal-binding</keyword>
<dbReference type="InterPro" id="IPR001841">
    <property type="entry name" value="Znf_RING"/>
</dbReference>
<dbReference type="RefSeq" id="XP_013637148.1">
    <property type="nucleotide sequence ID" value="XM_013781694.1"/>
</dbReference>
<keyword evidence="7" id="KW-1185">Reference proteome</keyword>
<evidence type="ECO:0000313" key="6">
    <source>
        <dbReference type="EnsemblPlants" id="Bo4g188620.1"/>
    </source>
</evidence>
<comment type="subcellular location">
    <subcellularLocation>
        <location evidence="1">Nucleus</location>
    </subcellularLocation>
</comment>
<feature type="compositionally biased region" description="Basic residues" evidence="4">
    <location>
        <begin position="914"/>
        <end position="924"/>
    </location>
</feature>
<dbReference type="PROSITE" id="PS50089">
    <property type="entry name" value="ZF_RING_2"/>
    <property type="match status" value="1"/>
</dbReference>
<feature type="compositionally biased region" description="Polar residues" evidence="4">
    <location>
        <begin position="863"/>
        <end position="877"/>
    </location>
</feature>
<organism evidence="6 7">
    <name type="scientific">Brassica oleracea var. oleracea</name>
    <dbReference type="NCBI Taxonomy" id="109376"/>
    <lineage>
        <taxon>Eukaryota</taxon>
        <taxon>Viridiplantae</taxon>
        <taxon>Streptophyta</taxon>
        <taxon>Embryophyta</taxon>
        <taxon>Tracheophyta</taxon>
        <taxon>Spermatophyta</taxon>
        <taxon>Magnoliopsida</taxon>
        <taxon>eudicotyledons</taxon>
        <taxon>Gunneridae</taxon>
        <taxon>Pentapetalae</taxon>
        <taxon>rosids</taxon>
        <taxon>malvids</taxon>
        <taxon>Brassicales</taxon>
        <taxon>Brassicaceae</taxon>
        <taxon>Brassiceae</taxon>
        <taxon>Brassica</taxon>
    </lineage>
</organism>
<proteinExistence type="predicted"/>
<dbReference type="OMA" id="HKCLLDF"/>
<keyword evidence="2" id="KW-0539">Nucleus</keyword>
<dbReference type="GO" id="GO:0004842">
    <property type="term" value="F:ubiquitin-protein transferase activity"/>
    <property type="evidence" value="ECO:0007669"/>
    <property type="project" value="InterPro"/>
</dbReference>
<dbReference type="OrthoDB" id="20729at2759"/>
<dbReference type="GeneID" id="106342691"/>
<dbReference type="PANTHER" id="PTHR47358">
    <property type="entry name" value="E3 UBIQUITIN-PROTEIN LIGASE HOS1"/>
    <property type="match status" value="1"/>
</dbReference>
<protein>
    <recommendedName>
        <fullName evidence="5">RING-type domain-containing protein</fullName>
    </recommendedName>
</protein>
<reference evidence="6 7" key="1">
    <citation type="journal article" date="2014" name="Genome Biol.">
        <title>Transcriptome and methylome profiling reveals relics of genome dominance in the mesopolyploid Brassica oleracea.</title>
        <authorList>
            <person name="Parkin I.A."/>
            <person name="Koh C."/>
            <person name="Tang H."/>
            <person name="Robinson S.J."/>
            <person name="Kagale S."/>
            <person name="Clarke W.E."/>
            <person name="Town C.D."/>
            <person name="Nixon J."/>
            <person name="Krishnakumar V."/>
            <person name="Bidwell S.L."/>
            <person name="Denoeud F."/>
            <person name="Belcram H."/>
            <person name="Links M.G."/>
            <person name="Just J."/>
            <person name="Clarke C."/>
            <person name="Bender T."/>
            <person name="Huebert T."/>
            <person name="Mason A.S."/>
            <person name="Pires J.C."/>
            <person name="Barker G."/>
            <person name="Moore J."/>
            <person name="Walley P.G."/>
            <person name="Manoli S."/>
            <person name="Batley J."/>
            <person name="Edwards D."/>
            <person name="Nelson M.N."/>
            <person name="Wang X."/>
            <person name="Paterson A.H."/>
            <person name="King G."/>
            <person name="Bancroft I."/>
            <person name="Chalhoub B."/>
            <person name="Sharpe A.G."/>
        </authorList>
    </citation>
    <scope>NUCLEOTIDE SEQUENCE</scope>
    <source>
        <strain evidence="6 7">cv. TO1000</strain>
    </source>
</reference>
<dbReference type="eggNOG" id="ENOG502QUFI">
    <property type="taxonomic scope" value="Eukaryota"/>
</dbReference>
<dbReference type="AlphaFoldDB" id="A0A0D3C596"/>
<dbReference type="InterPro" id="IPR044718">
    <property type="entry name" value="HOS1"/>
</dbReference>
<dbReference type="KEGG" id="boe:106342691"/>
<evidence type="ECO:0000256" key="4">
    <source>
        <dbReference type="SAM" id="MobiDB-lite"/>
    </source>
</evidence>
<feature type="region of interest" description="Disordered" evidence="4">
    <location>
        <begin position="779"/>
        <end position="924"/>
    </location>
</feature>
<name>A0A0D3C596_BRAOL</name>
<evidence type="ECO:0000256" key="2">
    <source>
        <dbReference type="ARBA" id="ARBA00023242"/>
    </source>
</evidence>
<sequence>MDTNGSASASASAERSMNLPPQHPDYASKPVQEALMHLASTNLRDLCNEAKAERCRATRDLTSCGRSVRYALNPCGHASLCRECCERFDLCPICRSTLPRSGDKLRLRLYYECVEAGLISGTHEDASQDEDEDGVHRLYSLFDVALNNNLISVVCYYITNVCMDEAAVSSDPVIAFLLDEVVVKDWVKRTFRSILAGLQEIYSLETKEMQGWLDKLLKYSKQVAGICSVLEVMESAFKGSVSPQLQDVEKLKDNIGKTKQHLDIMIWCIRHGFLDDVKSRYSNFTSWKALVLERKSNAIKRAWPDAVDQSSDCSVQGASLFIEDALENLEREPEYSQDIGADLEVGCLQNDERSFLRSRIEGTSGSYPFENLRTAADKLFLHGSSDLVVAKQAIFLYYLFDRHWTTPEEHWKHIVDDFAATFGITRHSLLESFVFYLLDDPSEEALQEACRTLPEICGPETYPKVAQVLLERENPEAALLVLRWSGRDGASELVSIGEAVTAVRVRVECGLLSEAFTYQRTLCLKVRENELKNGAVKHVADDGDSRSWTEWMEILVNEFCCLSIRRNVVDRIIELPWNPDEEKYVHRCLLDSATDDPSSAVGSLLVVFYLQRYRYIQAHQVDLRLQKIEEAFVSENRIGEEVMSRMRSQSHWRKELVDKAIDILPAIQQQQVRSGQFSEMEDTSESAYEAATSTDLPEAKQSSVPVSTNSVFLQRANAAGAREPVANSGSMPFQPSRLIGSASIDISHGKLFTSANRGQKSEVRSITKALKFGEASTPFKDLNRARGNSQLKGRRTEDTSPEINVDRFMDSPYLTANNPVTMEPRSRSKHLNGSAQKPESTFFGVRMQQDREHPSHLDDPMDMSSSLKNNNNVLATESRNKSGGLRWRSDEGSDEESEPMWGMEPTSSGSMPVKGRRTRRFTAR</sequence>